<dbReference type="PROSITE" id="PS00786">
    <property type="entry name" value="5_NUCLEOTIDASE_2"/>
    <property type="match status" value="1"/>
</dbReference>
<dbReference type="PANTHER" id="PTHR11575">
    <property type="entry name" value="5'-NUCLEOTIDASE-RELATED"/>
    <property type="match status" value="1"/>
</dbReference>
<protein>
    <submittedName>
        <fullName evidence="6">5'-Nucleotidase domain-containing protein</fullName>
    </submittedName>
</protein>
<dbReference type="GO" id="GO:0009166">
    <property type="term" value="P:nucleotide catabolic process"/>
    <property type="evidence" value="ECO:0007669"/>
    <property type="project" value="InterPro"/>
</dbReference>
<evidence type="ECO:0000313" key="7">
    <source>
        <dbReference type="Proteomes" id="UP000003571"/>
    </source>
</evidence>
<feature type="chain" id="PRO_5005134629" evidence="3">
    <location>
        <begin position="26"/>
        <end position="591"/>
    </location>
</feature>
<dbReference type="Gene3D" id="3.60.21.10">
    <property type="match status" value="1"/>
</dbReference>
<gene>
    <name evidence="6" type="ORF">TresaDRAFT_1798</name>
</gene>
<evidence type="ECO:0000313" key="6">
    <source>
        <dbReference type="EMBL" id="EIC02351.1"/>
    </source>
</evidence>
<keyword evidence="3" id="KW-0547">Nucleotide-binding</keyword>
<accession>H7EJ37</accession>
<keyword evidence="3" id="KW-0378">Hydrolase</keyword>
<keyword evidence="2 3" id="KW-0732">Signal</keyword>
<dbReference type="EMBL" id="AGRW01000040">
    <property type="protein sequence ID" value="EIC02351.1"/>
    <property type="molecule type" value="Genomic_DNA"/>
</dbReference>
<dbReference type="AlphaFoldDB" id="H7EJ37"/>
<dbReference type="InterPro" id="IPR008334">
    <property type="entry name" value="5'-Nucleotdase_C"/>
</dbReference>
<dbReference type="OrthoDB" id="9800780at2"/>
<dbReference type="eggNOG" id="COG0737">
    <property type="taxonomic scope" value="Bacteria"/>
</dbReference>
<dbReference type="Proteomes" id="UP000003571">
    <property type="component" value="Unassembled WGS sequence"/>
</dbReference>
<dbReference type="PRINTS" id="PR01607">
    <property type="entry name" value="APYRASEFAMLY"/>
</dbReference>
<dbReference type="InterPro" id="IPR036907">
    <property type="entry name" value="5'-Nucleotdase_C_sf"/>
</dbReference>
<dbReference type="InterPro" id="IPR004843">
    <property type="entry name" value="Calcineurin-like_PHP"/>
</dbReference>
<dbReference type="RefSeq" id="WP_002703159.1">
    <property type="nucleotide sequence ID" value="NZ_AGRW01000040.1"/>
</dbReference>
<dbReference type="GO" id="GO:0016788">
    <property type="term" value="F:hydrolase activity, acting on ester bonds"/>
    <property type="evidence" value="ECO:0007669"/>
    <property type="project" value="InterPro"/>
</dbReference>
<feature type="signal peptide" evidence="3">
    <location>
        <begin position="1"/>
        <end position="25"/>
    </location>
</feature>
<evidence type="ECO:0000256" key="1">
    <source>
        <dbReference type="ARBA" id="ARBA00006654"/>
    </source>
</evidence>
<dbReference type="GO" id="GO:0030288">
    <property type="term" value="C:outer membrane-bounded periplasmic space"/>
    <property type="evidence" value="ECO:0007669"/>
    <property type="project" value="TreeGrafter"/>
</dbReference>
<dbReference type="SUPFAM" id="SSF56300">
    <property type="entry name" value="Metallo-dependent phosphatases"/>
    <property type="match status" value="1"/>
</dbReference>
<evidence type="ECO:0000259" key="4">
    <source>
        <dbReference type="Pfam" id="PF00149"/>
    </source>
</evidence>
<feature type="domain" description="5'-Nucleotidase C-terminal" evidence="5">
    <location>
        <begin position="347"/>
        <end position="500"/>
    </location>
</feature>
<dbReference type="SUPFAM" id="SSF55816">
    <property type="entry name" value="5'-nucleotidase (syn. UDP-sugar hydrolase), C-terminal domain"/>
    <property type="match status" value="1"/>
</dbReference>
<dbReference type="InterPro" id="IPR006179">
    <property type="entry name" value="5_nucleotidase/apyrase"/>
</dbReference>
<dbReference type="Pfam" id="PF02872">
    <property type="entry name" value="5_nucleotid_C"/>
    <property type="match status" value="1"/>
</dbReference>
<comment type="caution">
    <text evidence="6">The sequence shown here is derived from an EMBL/GenBank/DDBJ whole genome shotgun (WGS) entry which is preliminary data.</text>
</comment>
<dbReference type="InterPro" id="IPR006146">
    <property type="entry name" value="5'-Nucleotdase_CS"/>
</dbReference>
<comment type="similarity">
    <text evidence="1 3">Belongs to the 5'-nucleotidase family.</text>
</comment>
<feature type="domain" description="Calcineurin-like phosphoesterase" evidence="4">
    <location>
        <begin position="33"/>
        <end position="247"/>
    </location>
</feature>
<dbReference type="InterPro" id="IPR029052">
    <property type="entry name" value="Metallo-depent_PP-like"/>
</dbReference>
<dbReference type="GO" id="GO:0046872">
    <property type="term" value="F:metal ion binding"/>
    <property type="evidence" value="ECO:0007669"/>
    <property type="project" value="InterPro"/>
</dbReference>
<dbReference type="STRING" id="907348.TresaDRAFT_1798"/>
<organism evidence="6 7">
    <name type="scientific">Treponema saccharophilum DSM 2985</name>
    <dbReference type="NCBI Taxonomy" id="907348"/>
    <lineage>
        <taxon>Bacteria</taxon>
        <taxon>Pseudomonadati</taxon>
        <taxon>Spirochaetota</taxon>
        <taxon>Spirochaetia</taxon>
        <taxon>Spirochaetales</taxon>
        <taxon>Treponemataceae</taxon>
        <taxon>Treponema</taxon>
    </lineage>
</organism>
<dbReference type="PANTHER" id="PTHR11575:SF6">
    <property type="entry name" value="2',3'-CYCLIC-NUCLEOTIDE 2'-PHOSPHODIESTERASE_3'-NUCLEOTIDASE"/>
    <property type="match status" value="1"/>
</dbReference>
<dbReference type="PROSITE" id="PS00785">
    <property type="entry name" value="5_NUCLEOTIDASE_1"/>
    <property type="match status" value="1"/>
</dbReference>
<sequence length="591" mass="64892">MRKNVLKFAVAFPAALALFASQAFAEKVSITMLETSDIHGAISPYDYATDKETDNGLAKVATVVKAERAKDPDLLLFDAGDCLQDNLIQEFRFEKKNPMINAMNALGYDANILGNHEFNFEFKTLQKEIKQFKAPVLAANIYKKNSKRFVKGWTISNVKGVRVGVIGITAPHVPIWEASAPEHYNKMKFTSPIEEVGTVLSEIEGKADVLVVVAHYGLKGEFGEHGMGDVAEKFGDRIPVFFIGHAHDTVNQTASNGAVIMEPGAKGAYVAKVTMELDNESGKWEVVSKKGELLPVSKANVEADAEILALNKAIHEKSLQIAGKVVGQIKEDFLPSLWWNGLEGIPTAAVQDTAMMDLINKVQMDNATLGGKKADVSMAALFESYSNLEKGDFHKRDGVKIYKFDNTLFAVRVTGKQLKAVMEKQAGDFFNTAKEGDVTVSFNEDMRLYLYDMFAGVDYEIDISKPAGSRIQNVMFRGKPLSDDETLILALNNYRFGNLKSAGMFGDSPEYRDTSLAVRDMISDYVASHSPLSPECDGNWKITGFTPAPEAEKVYGLVREGKIKVPSSANGRTVNVRALNVNELKAQGLLD</sequence>
<dbReference type="Gene3D" id="3.90.780.10">
    <property type="entry name" value="5'-Nucleotidase, C-terminal domain"/>
    <property type="match status" value="1"/>
</dbReference>
<proteinExistence type="inferred from homology"/>
<evidence type="ECO:0000259" key="5">
    <source>
        <dbReference type="Pfam" id="PF02872"/>
    </source>
</evidence>
<dbReference type="GO" id="GO:0000166">
    <property type="term" value="F:nucleotide binding"/>
    <property type="evidence" value="ECO:0007669"/>
    <property type="project" value="UniProtKB-KW"/>
</dbReference>
<evidence type="ECO:0000256" key="3">
    <source>
        <dbReference type="RuleBase" id="RU362119"/>
    </source>
</evidence>
<dbReference type="PATRIC" id="fig|907348.3.peg.852"/>
<name>H7EJ37_9SPIR</name>
<evidence type="ECO:0000256" key="2">
    <source>
        <dbReference type="ARBA" id="ARBA00022729"/>
    </source>
</evidence>
<keyword evidence="7" id="KW-1185">Reference proteome</keyword>
<reference evidence="6 7" key="1">
    <citation type="submission" date="2011-09" db="EMBL/GenBank/DDBJ databases">
        <title>The draft genome of Treponema saccharophilum DSM 2985.</title>
        <authorList>
            <consortium name="US DOE Joint Genome Institute (JGI-PGF)"/>
            <person name="Lucas S."/>
            <person name="Copeland A."/>
            <person name="Lapidus A."/>
            <person name="Glavina del Rio T."/>
            <person name="Dalin E."/>
            <person name="Tice H."/>
            <person name="Bruce D."/>
            <person name="Goodwin L."/>
            <person name="Pitluck S."/>
            <person name="Peters L."/>
            <person name="Kyrpides N."/>
            <person name="Mavromatis K."/>
            <person name="Ivanova N."/>
            <person name="Markowitz V."/>
            <person name="Cheng J.-F."/>
            <person name="Hugenholtz P."/>
            <person name="Woyke T."/>
            <person name="Wu D."/>
            <person name="Gronow S."/>
            <person name="Wellnitz S."/>
            <person name="Brambilla E."/>
            <person name="Klenk H.-P."/>
            <person name="Eisen J.A."/>
        </authorList>
    </citation>
    <scope>NUCLEOTIDE SEQUENCE [LARGE SCALE GENOMIC DNA]</scope>
    <source>
        <strain evidence="6 7">DSM 2985</strain>
    </source>
</reference>
<dbReference type="Pfam" id="PF00149">
    <property type="entry name" value="Metallophos"/>
    <property type="match status" value="1"/>
</dbReference>